<reference evidence="2" key="1">
    <citation type="submission" date="2020-07" db="EMBL/GenBank/DDBJ databases">
        <authorList>
            <person name="Ferguson B K."/>
        </authorList>
    </citation>
    <scope>NUCLEOTIDE SEQUENCE</scope>
    <source>
        <strain evidence="2">L06</strain>
    </source>
</reference>
<dbReference type="AlphaFoldDB" id="A0A6V7JFA4"/>
<proteinExistence type="predicted"/>
<feature type="signal peptide" evidence="1">
    <location>
        <begin position="1"/>
        <end position="24"/>
    </location>
</feature>
<sequence length="70" mass="8384">MPEHRFVKQLLNIPFLFFFKTPLAFWCCEQQQQPHNSTVLAVFEKAPDTTNTKLWETVYELGVDRRDPRE</sequence>
<protein>
    <submittedName>
        <fullName evidence="2">Uncharacterized protein</fullName>
    </submittedName>
</protein>
<name>A0A6V7JFA4_9HYME</name>
<accession>A0A6V7JFA4</accession>
<gene>
    <name evidence="2" type="ORF">BBRV_LOCUS46578</name>
</gene>
<keyword evidence="1" id="KW-0732">Signal</keyword>
<feature type="chain" id="PRO_5028003647" evidence="1">
    <location>
        <begin position="25"/>
        <end position="70"/>
    </location>
</feature>
<evidence type="ECO:0000256" key="1">
    <source>
        <dbReference type="SAM" id="SignalP"/>
    </source>
</evidence>
<organism evidence="2">
    <name type="scientific">Bracon brevicornis</name>
    <dbReference type="NCBI Taxonomy" id="1563983"/>
    <lineage>
        <taxon>Eukaryota</taxon>
        <taxon>Metazoa</taxon>
        <taxon>Ecdysozoa</taxon>
        <taxon>Arthropoda</taxon>
        <taxon>Hexapoda</taxon>
        <taxon>Insecta</taxon>
        <taxon>Pterygota</taxon>
        <taxon>Neoptera</taxon>
        <taxon>Endopterygota</taxon>
        <taxon>Hymenoptera</taxon>
        <taxon>Apocrita</taxon>
        <taxon>Ichneumonoidea</taxon>
        <taxon>Braconidae</taxon>
        <taxon>Braconinae</taxon>
        <taxon>Bracon</taxon>
    </lineage>
</organism>
<evidence type="ECO:0000313" key="2">
    <source>
        <dbReference type="EMBL" id="CAD1548695.1"/>
    </source>
</evidence>
<dbReference type="EMBL" id="CADCXW020000015">
    <property type="protein sequence ID" value="CAD1548695.1"/>
    <property type="molecule type" value="Genomic_DNA"/>
</dbReference>